<name>A0A1X9NDF7_9GAMM</name>
<reference evidence="2 3" key="1">
    <citation type="submission" date="2016-11" db="EMBL/GenBank/DDBJ databases">
        <title>Trade-off between light-utilization and light-protection in marine flavobacteria.</title>
        <authorList>
            <person name="Kumagai Y."/>
        </authorList>
    </citation>
    <scope>NUCLEOTIDE SEQUENCE [LARGE SCALE GENOMIC DNA]</scope>
    <source>
        <strain evidence="2 3">NBRC 107125</strain>
    </source>
</reference>
<feature type="transmembrane region" description="Helical" evidence="1">
    <location>
        <begin position="35"/>
        <end position="54"/>
    </location>
</feature>
<proteinExistence type="predicted"/>
<evidence type="ECO:0000313" key="2">
    <source>
        <dbReference type="EMBL" id="ARN75191.1"/>
    </source>
</evidence>
<protein>
    <recommendedName>
        <fullName evidence="4">DUF1145 domain-containing protein</fullName>
    </recommendedName>
</protein>
<keyword evidence="3" id="KW-1185">Reference proteome</keyword>
<evidence type="ECO:0000313" key="3">
    <source>
        <dbReference type="Proteomes" id="UP000193450"/>
    </source>
</evidence>
<evidence type="ECO:0000256" key="1">
    <source>
        <dbReference type="SAM" id="Phobius"/>
    </source>
</evidence>
<dbReference type="InterPro" id="IPR009525">
    <property type="entry name" value="DUF1145"/>
</dbReference>
<feature type="transmembrane region" description="Helical" evidence="1">
    <location>
        <begin position="7"/>
        <end position="29"/>
    </location>
</feature>
<organism evidence="2 3">
    <name type="scientific">Oceanicoccus sagamiensis</name>
    <dbReference type="NCBI Taxonomy" id="716816"/>
    <lineage>
        <taxon>Bacteria</taxon>
        <taxon>Pseudomonadati</taxon>
        <taxon>Pseudomonadota</taxon>
        <taxon>Gammaproteobacteria</taxon>
        <taxon>Cellvibrionales</taxon>
        <taxon>Spongiibacteraceae</taxon>
        <taxon>Oceanicoccus</taxon>
    </lineage>
</organism>
<accession>A0A1X9NDF7</accession>
<sequence length="79" mass="8715">MNSQVILIGKLVTSVMWVLIVVAVIQPAVIPFATILQWVGGILLVAHCIEIVVYRRLMRGVGDYLGVLLFGVLQLKSIR</sequence>
<keyword evidence="1" id="KW-0472">Membrane</keyword>
<dbReference type="RefSeq" id="WP_085759364.1">
    <property type="nucleotide sequence ID" value="NZ_CP019343.1"/>
</dbReference>
<dbReference type="EMBL" id="CP019343">
    <property type="protein sequence ID" value="ARN75191.1"/>
    <property type="molecule type" value="Genomic_DNA"/>
</dbReference>
<dbReference type="KEGG" id="osg:BST96_14345"/>
<keyword evidence="1" id="KW-0812">Transmembrane</keyword>
<evidence type="ECO:0008006" key="4">
    <source>
        <dbReference type="Google" id="ProtNLM"/>
    </source>
</evidence>
<dbReference type="Proteomes" id="UP000193450">
    <property type="component" value="Chromosome"/>
</dbReference>
<keyword evidence="1" id="KW-1133">Transmembrane helix</keyword>
<dbReference type="Pfam" id="PF06611">
    <property type="entry name" value="DUF1145"/>
    <property type="match status" value="1"/>
</dbReference>
<dbReference type="AlphaFoldDB" id="A0A1X9NDF7"/>
<gene>
    <name evidence="2" type="ORF">BST96_14345</name>
</gene>
<dbReference type="OrthoDB" id="7008916at2"/>